<dbReference type="Pfam" id="PF00379">
    <property type="entry name" value="Chitin_bind_4"/>
    <property type="match status" value="1"/>
</dbReference>
<dbReference type="GO" id="GO:0008010">
    <property type="term" value="F:structural constituent of chitin-based larval cuticle"/>
    <property type="evidence" value="ECO:0007669"/>
    <property type="project" value="TreeGrafter"/>
</dbReference>
<dbReference type="VEuPathDB" id="VectorBase:GAUT032837"/>
<feature type="chain" id="PRO_5017650383" evidence="3">
    <location>
        <begin position="19"/>
        <end position="147"/>
    </location>
</feature>
<dbReference type="GO" id="GO:0062129">
    <property type="term" value="C:chitin-based extracellular matrix"/>
    <property type="evidence" value="ECO:0007669"/>
    <property type="project" value="TreeGrafter"/>
</dbReference>
<evidence type="ECO:0000256" key="1">
    <source>
        <dbReference type="ARBA" id="ARBA00022460"/>
    </source>
</evidence>
<dbReference type="EnsemblMetazoa" id="GAUT032837-RA">
    <property type="protein sequence ID" value="GAUT032837-PA"/>
    <property type="gene ID" value="GAUT032837"/>
</dbReference>
<evidence type="ECO:0000256" key="2">
    <source>
        <dbReference type="PROSITE-ProRule" id="PRU00497"/>
    </source>
</evidence>
<dbReference type="InterPro" id="IPR000618">
    <property type="entry name" value="Insect_cuticle"/>
</dbReference>
<evidence type="ECO:0000256" key="3">
    <source>
        <dbReference type="SAM" id="SignalP"/>
    </source>
</evidence>
<dbReference type="PROSITE" id="PS51155">
    <property type="entry name" value="CHIT_BIND_RR_2"/>
    <property type="match status" value="1"/>
</dbReference>
<accession>A0A1A9VCF7</accession>
<feature type="signal peptide" evidence="3">
    <location>
        <begin position="1"/>
        <end position="18"/>
    </location>
</feature>
<sequence length="147" mass="15866">MENFMSIALIAMLSLAAAVPQRIQRPVVVSPGDQIPILRQEQEVNFDGSYKYSYETGNGITAEEQGFLKNPGSQAEAQVAAGFFAYTSPEGIPIRLSYNADEEGFVPQGDHLPTPPPIPPAIQKALAYLATAPPQVDQPRPQPFGRG</sequence>
<evidence type="ECO:0000313" key="5">
    <source>
        <dbReference type="Proteomes" id="UP000078200"/>
    </source>
</evidence>
<dbReference type="InterPro" id="IPR050468">
    <property type="entry name" value="Cuticle_Struct_Prot"/>
</dbReference>
<dbReference type="InterPro" id="IPR031311">
    <property type="entry name" value="CHIT_BIND_RR_consensus"/>
</dbReference>
<dbReference type="PROSITE" id="PS00233">
    <property type="entry name" value="CHIT_BIND_RR_1"/>
    <property type="match status" value="1"/>
</dbReference>
<organism evidence="4 5">
    <name type="scientific">Glossina austeni</name>
    <name type="common">Savannah tsetse fly</name>
    <dbReference type="NCBI Taxonomy" id="7395"/>
    <lineage>
        <taxon>Eukaryota</taxon>
        <taxon>Metazoa</taxon>
        <taxon>Ecdysozoa</taxon>
        <taxon>Arthropoda</taxon>
        <taxon>Hexapoda</taxon>
        <taxon>Insecta</taxon>
        <taxon>Pterygota</taxon>
        <taxon>Neoptera</taxon>
        <taxon>Endopterygota</taxon>
        <taxon>Diptera</taxon>
        <taxon>Brachycera</taxon>
        <taxon>Muscomorpha</taxon>
        <taxon>Hippoboscoidea</taxon>
        <taxon>Glossinidae</taxon>
        <taxon>Glossina</taxon>
    </lineage>
</organism>
<dbReference type="PRINTS" id="PR00947">
    <property type="entry name" value="CUTICLE"/>
</dbReference>
<keyword evidence="5" id="KW-1185">Reference proteome</keyword>
<evidence type="ECO:0000313" key="4">
    <source>
        <dbReference type="EnsemblMetazoa" id="GAUT032837-PA"/>
    </source>
</evidence>
<proteinExistence type="predicted"/>
<dbReference type="STRING" id="7395.A0A1A9VCF7"/>
<dbReference type="PANTHER" id="PTHR10380">
    <property type="entry name" value="CUTICLE PROTEIN"/>
    <property type="match status" value="1"/>
</dbReference>
<dbReference type="AlphaFoldDB" id="A0A1A9VCF7"/>
<protein>
    <submittedName>
        <fullName evidence="4">Uncharacterized protein</fullName>
    </submittedName>
</protein>
<dbReference type="Proteomes" id="UP000078200">
    <property type="component" value="Unassembled WGS sequence"/>
</dbReference>
<dbReference type="PANTHER" id="PTHR10380:SF241">
    <property type="entry name" value="CUTICULAR PROTEIN 47EG-RELATED"/>
    <property type="match status" value="1"/>
</dbReference>
<keyword evidence="1 2" id="KW-0193">Cuticle</keyword>
<keyword evidence="3" id="KW-0732">Signal</keyword>
<reference evidence="4" key="1">
    <citation type="submission" date="2020-05" db="UniProtKB">
        <authorList>
            <consortium name="EnsemblMetazoa"/>
        </authorList>
    </citation>
    <scope>IDENTIFICATION</scope>
    <source>
        <strain evidence="4">TTRI</strain>
    </source>
</reference>
<name>A0A1A9VCF7_GLOAU</name>